<keyword evidence="7" id="KW-1185">Reference proteome</keyword>
<dbReference type="GO" id="GO:0008237">
    <property type="term" value="F:metallopeptidase activity"/>
    <property type="evidence" value="ECO:0007669"/>
    <property type="project" value="InterPro"/>
</dbReference>
<evidence type="ECO:0000259" key="4">
    <source>
        <dbReference type="Pfam" id="PF17148"/>
    </source>
</evidence>
<feature type="domain" description="DUF5118" evidence="5">
    <location>
        <begin position="30"/>
        <end position="76"/>
    </location>
</feature>
<dbReference type="Pfam" id="PF16313">
    <property type="entry name" value="DUF4953"/>
    <property type="match status" value="1"/>
</dbReference>
<dbReference type="InterPro" id="IPR032534">
    <property type="entry name" value="EcxA_zinc-bd"/>
</dbReference>
<dbReference type="PANTHER" id="PTHR38478">
    <property type="entry name" value="PEPTIDASE M1A AND M12B"/>
    <property type="match status" value="1"/>
</dbReference>
<reference evidence="6 7" key="1">
    <citation type="submission" date="2016-03" db="EMBL/GenBank/DDBJ databases">
        <title>Complete genome sequence of Pedobacter cryoconitis PAMC 27485.</title>
        <authorList>
            <person name="Lee J."/>
            <person name="Kim O.-S."/>
        </authorList>
    </citation>
    <scope>NUCLEOTIDE SEQUENCE [LARGE SCALE GENOMIC DNA]</scope>
    <source>
        <strain evidence="6 7">PAMC 27485</strain>
    </source>
</reference>
<evidence type="ECO:0000259" key="5">
    <source>
        <dbReference type="Pfam" id="PF17162"/>
    </source>
</evidence>
<dbReference type="OrthoDB" id="9776599at2"/>
<evidence type="ECO:0000259" key="3">
    <source>
        <dbReference type="Pfam" id="PF16313"/>
    </source>
</evidence>
<protein>
    <recommendedName>
        <fullName evidence="8">Glutaminyl-tRNA synthetase</fullName>
    </recommendedName>
</protein>
<proteinExistence type="predicted"/>
<dbReference type="AlphaFoldDB" id="A0A127V8C3"/>
<evidence type="ECO:0008006" key="8">
    <source>
        <dbReference type="Google" id="ProtNLM"/>
    </source>
</evidence>
<feature type="compositionally biased region" description="Basic and acidic residues" evidence="1">
    <location>
        <begin position="222"/>
        <end position="231"/>
    </location>
</feature>
<organism evidence="6 7">
    <name type="scientific">Pedobacter cryoconitis</name>
    <dbReference type="NCBI Taxonomy" id="188932"/>
    <lineage>
        <taxon>Bacteria</taxon>
        <taxon>Pseudomonadati</taxon>
        <taxon>Bacteroidota</taxon>
        <taxon>Sphingobacteriia</taxon>
        <taxon>Sphingobacteriales</taxon>
        <taxon>Sphingobacteriaceae</taxon>
        <taxon>Pedobacter</taxon>
    </lineage>
</organism>
<dbReference type="PANTHER" id="PTHR38478:SF1">
    <property type="entry name" value="ZINC DEPENDENT METALLOPROTEASE DOMAIN LIPOPROTEIN"/>
    <property type="match status" value="1"/>
</dbReference>
<dbReference type="EMBL" id="CP014504">
    <property type="protein sequence ID" value="AMP97469.1"/>
    <property type="molecule type" value="Genomic_DNA"/>
</dbReference>
<name>A0A127V8C3_9SPHI</name>
<dbReference type="Gene3D" id="3.40.390.10">
    <property type="entry name" value="Collagenase (Catalytic Domain)"/>
    <property type="match status" value="1"/>
</dbReference>
<dbReference type="PATRIC" id="fig|188932.3.peg.524"/>
<feature type="region of interest" description="Disordered" evidence="1">
    <location>
        <begin position="212"/>
        <end position="231"/>
    </location>
</feature>
<evidence type="ECO:0000256" key="1">
    <source>
        <dbReference type="SAM" id="MobiDB-lite"/>
    </source>
</evidence>
<dbReference type="SUPFAM" id="SSF55486">
    <property type="entry name" value="Metalloproteases ('zincins'), catalytic domain"/>
    <property type="match status" value="1"/>
</dbReference>
<evidence type="ECO:0000313" key="7">
    <source>
        <dbReference type="Proteomes" id="UP000071561"/>
    </source>
</evidence>
<dbReference type="RefSeq" id="WP_068395988.1">
    <property type="nucleotide sequence ID" value="NZ_CP014504.1"/>
</dbReference>
<accession>A0A127V8C3</accession>
<feature type="domain" description="DUF5117" evidence="4">
    <location>
        <begin position="94"/>
        <end position="292"/>
    </location>
</feature>
<dbReference type="Pfam" id="PF17148">
    <property type="entry name" value="DUF5117"/>
    <property type="match status" value="1"/>
</dbReference>
<feature type="domain" description="EcxA zinc-binding" evidence="3">
    <location>
        <begin position="428"/>
        <end position="731"/>
    </location>
</feature>
<dbReference type="CDD" id="cd04276">
    <property type="entry name" value="ZnMc_MMP_like_2"/>
    <property type="match status" value="1"/>
</dbReference>
<dbReference type="KEGG" id="pcm:AY601_0514"/>
<feature type="chain" id="PRO_5007280193" description="Glutaminyl-tRNA synthetase" evidence="2">
    <location>
        <begin position="24"/>
        <end position="817"/>
    </location>
</feature>
<feature type="signal peptide" evidence="2">
    <location>
        <begin position="1"/>
        <end position="23"/>
    </location>
</feature>
<dbReference type="InterPro" id="IPR024079">
    <property type="entry name" value="MetalloPept_cat_dom_sf"/>
</dbReference>
<dbReference type="Proteomes" id="UP000071561">
    <property type="component" value="Chromosome"/>
</dbReference>
<dbReference type="InterPro" id="IPR033428">
    <property type="entry name" value="DUF5118"/>
</dbReference>
<dbReference type="Pfam" id="PF17162">
    <property type="entry name" value="DUF5118"/>
    <property type="match status" value="1"/>
</dbReference>
<gene>
    <name evidence="6" type="ORF">AY601_0514</name>
</gene>
<keyword evidence="2" id="KW-0732">Signal</keyword>
<evidence type="ECO:0000256" key="2">
    <source>
        <dbReference type="SAM" id="SignalP"/>
    </source>
</evidence>
<dbReference type="InterPro" id="IPR034032">
    <property type="entry name" value="Zn_MMP-like_bac"/>
</dbReference>
<dbReference type="InterPro" id="IPR033413">
    <property type="entry name" value="DUF5117"/>
</dbReference>
<evidence type="ECO:0000313" key="6">
    <source>
        <dbReference type="EMBL" id="AMP97469.1"/>
    </source>
</evidence>
<sequence length="817" mass="92307" precursor="true">MMKISKKILLYLLLLLSSQYLHAQSEQAIPQISKYIKPGAKTFKGMFNIYVQDDKYLVEIPDQLLGREILTSVTIISGSAQRKRNPGMRFGFAGDAVNDRVIRFKKGINGKMNLVAPDFIQATDTSSVYYNSIKANLVPTLLAFDIIAVGNASSLIDITSLFAGDSDLFSLKGAAAELKLGGFEAAKSRILGVSSFENNVVFRSIKSYGEAAASPPGQVEAPKPDAPAKAEETNPTMWEVGSSWFLLPQLPMHQRYADKRIGYFTTRLTSYDKNPEKTEDLVVANRWRMEPKPEDLQKFNNGELVEPAKPIVFYIDRNTPAYLIPYMIEGVNAWRKSFEKIGFKNAITGKLAPTLKEDPDYSMEDVRYSYISYKPSEVANAYGPQVVDPRSGEILTSHVAVFHNILELLQRWYFSMCAATDPGARKIPMSKDLMGALVKNVITHEVGHTLGLRHNFAGSSSYPVDSIRNRDFIRKNSFGPSVMDYMRFNYAAQPEDKMTPVDLLPVIGVYDNYAIEWGYKYMPEKDPKTTAEYLTKWVSEKRKDPKFFYLEESDAFDPRVQSEDIGDNNMKANALGVENLKRTMVNLNQWGDGPDQDYSTLRSMYRAVEGRYFQYLQHVVKNIGGVNSDNALRTENKSNYIPVSDTQQKEAVAYLKKYMLTEPEWLYPANIGAKTKFNFNTDVEDTYSDLLGRLMAKYNQLATIENITGKSDYAPGEFLAELQQFIFRDIENGKPISRYNRMLQRAYLNKILLHVDNPSNFGNNIGLIMNKQMLLIQQQAKAGAAKQSDFITKSHLVSIANMIAVWHSGKNDAYLTK</sequence>